<dbReference type="InterPro" id="IPR035644">
    <property type="entry name" value="MraZ_C"/>
</dbReference>
<dbReference type="InterPro" id="IPR007159">
    <property type="entry name" value="SpoVT-AbrB_dom"/>
</dbReference>
<dbReference type="InterPro" id="IPR038619">
    <property type="entry name" value="MraZ_sf"/>
</dbReference>
<keyword evidence="5 7" id="KW-0238">DNA-binding</keyword>
<dbReference type="GO" id="GO:2000143">
    <property type="term" value="P:negative regulation of DNA-templated transcription initiation"/>
    <property type="evidence" value="ECO:0007669"/>
    <property type="project" value="TreeGrafter"/>
</dbReference>
<dbReference type="InterPro" id="IPR035642">
    <property type="entry name" value="MraZ_N"/>
</dbReference>
<keyword evidence="3" id="KW-0677">Repeat</keyword>
<evidence type="ECO:0000313" key="9">
    <source>
        <dbReference type="EMBL" id="QPH53008.1"/>
    </source>
</evidence>
<gene>
    <name evidence="7" type="primary">mraZ</name>
    <name evidence="9" type="ORF">I0K15_14515</name>
</gene>
<reference evidence="9 10" key="1">
    <citation type="submission" date="2020-11" db="EMBL/GenBank/DDBJ databases">
        <title>Description of Pontivivens ytuae sp. nov. isolated from deep sea sediment of Mariana Trench.</title>
        <authorList>
            <person name="Wang Z."/>
            <person name="Sun Q.-L."/>
            <person name="Xu X.-D."/>
            <person name="Tang Y.-Z."/>
            <person name="Zhang J."/>
        </authorList>
    </citation>
    <scope>NUCLEOTIDE SEQUENCE [LARGE SCALE GENOMIC DNA]</scope>
    <source>
        <strain evidence="9 10">MT2928</strain>
    </source>
</reference>
<dbReference type="CDD" id="cd16321">
    <property type="entry name" value="MraZ_C"/>
    <property type="match status" value="1"/>
</dbReference>
<name>A0A7S9LPS8_9RHOB</name>
<dbReference type="Proteomes" id="UP000594800">
    <property type="component" value="Chromosome"/>
</dbReference>
<evidence type="ECO:0000256" key="4">
    <source>
        <dbReference type="ARBA" id="ARBA00023015"/>
    </source>
</evidence>
<feature type="domain" description="SpoVT-AbrB" evidence="8">
    <location>
        <begin position="8"/>
        <end position="63"/>
    </location>
</feature>
<dbReference type="EMBL" id="CP064942">
    <property type="protein sequence ID" value="QPH53008.1"/>
    <property type="molecule type" value="Genomic_DNA"/>
</dbReference>
<dbReference type="AlphaFoldDB" id="A0A7S9LPS8"/>
<evidence type="ECO:0000259" key="8">
    <source>
        <dbReference type="PROSITE" id="PS51740"/>
    </source>
</evidence>
<keyword evidence="4 7" id="KW-0805">Transcription regulation</keyword>
<dbReference type="CDD" id="cd16320">
    <property type="entry name" value="MraZ_N"/>
    <property type="match status" value="1"/>
</dbReference>
<keyword evidence="10" id="KW-1185">Reference proteome</keyword>
<dbReference type="Gene3D" id="3.40.1550.20">
    <property type="entry name" value="Transcriptional regulator MraZ domain"/>
    <property type="match status" value="1"/>
</dbReference>
<accession>A0A7S9LPS8</accession>
<comment type="subcellular location">
    <subcellularLocation>
        <location evidence="7">Cytoplasm</location>
        <location evidence="7">Nucleoid</location>
    </subcellularLocation>
</comment>
<evidence type="ECO:0000256" key="3">
    <source>
        <dbReference type="ARBA" id="ARBA00022737"/>
    </source>
</evidence>
<comment type="similarity">
    <text evidence="7">Belongs to the MraZ family.</text>
</comment>
<evidence type="ECO:0000256" key="2">
    <source>
        <dbReference type="ARBA" id="ARBA00022490"/>
    </source>
</evidence>
<protein>
    <recommendedName>
        <fullName evidence="1 7">Transcriptional regulator MraZ</fullName>
    </recommendedName>
</protein>
<sequence>MALRFRGEWTHKVDAKGRVSVPAPFRRVLEAGAPGWQSGDPVPFVVVKNQDSQPCLNVYSVAEIELIDDEIYALPRFTEERDRIARRLASGSANLTLDENGRFGLTAEMREKTGIGDQAVFSGMVERFQIWSPEGFEAVSSGAMPSEPDPENLFELIRAAKAKYNVQ</sequence>
<dbReference type="InterPro" id="IPR003444">
    <property type="entry name" value="MraZ"/>
</dbReference>
<dbReference type="InterPro" id="IPR020603">
    <property type="entry name" value="MraZ_dom"/>
</dbReference>
<dbReference type="HAMAP" id="MF_01008">
    <property type="entry name" value="MraZ"/>
    <property type="match status" value="1"/>
</dbReference>
<dbReference type="InterPro" id="IPR037914">
    <property type="entry name" value="SpoVT-AbrB_sf"/>
</dbReference>
<evidence type="ECO:0000256" key="7">
    <source>
        <dbReference type="HAMAP-Rule" id="MF_01008"/>
    </source>
</evidence>
<feature type="domain" description="SpoVT-AbrB" evidence="8">
    <location>
        <begin position="92"/>
        <end position="135"/>
    </location>
</feature>
<dbReference type="Pfam" id="PF02381">
    <property type="entry name" value="MraZ"/>
    <property type="match status" value="2"/>
</dbReference>
<organism evidence="9 10">
    <name type="scientific">Pontivivens ytuae</name>
    <dbReference type="NCBI Taxonomy" id="2789856"/>
    <lineage>
        <taxon>Bacteria</taxon>
        <taxon>Pseudomonadati</taxon>
        <taxon>Pseudomonadota</taxon>
        <taxon>Alphaproteobacteria</taxon>
        <taxon>Rhodobacterales</taxon>
        <taxon>Paracoccaceae</taxon>
        <taxon>Pontivivens</taxon>
    </lineage>
</organism>
<dbReference type="GO" id="GO:0003700">
    <property type="term" value="F:DNA-binding transcription factor activity"/>
    <property type="evidence" value="ECO:0007669"/>
    <property type="project" value="UniProtKB-UniRule"/>
</dbReference>
<evidence type="ECO:0000256" key="5">
    <source>
        <dbReference type="ARBA" id="ARBA00023125"/>
    </source>
</evidence>
<keyword evidence="2 7" id="KW-0963">Cytoplasm</keyword>
<dbReference type="KEGG" id="poz:I0K15_14515"/>
<proteinExistence type="inferred from homology"/>
<evidence type="ECO:0000256" key="1">
    <source>
        <dbReference type="ARBA" id="ARBA00013860"/>
    </source>
</evidence>
<evidence type="ECO:0000313" key="10">
    <source>
        <dbReference type="Proteomes" id="UP000594800"/>
    </source>
</evidence>
<dbReference type="GO" id="GO:0009295">
    <property type="term" value="C:nucleoid"/>
    <property type="evidence" value="ECO:0007669"/>
    <property type="project" value="UniProtKB-SubCell"/>
</dbReference>
<evidence type="ECO:0000256" key="6">
    <source>
        <dbReference type="ARBA" id="ARBA00023163"/>
    </source>
</evidence>
<dbReference type="PANTHER" id="PTHR34701">
    <property type="entry name" value="TRANSCRIPTIONAL REGULATOR MRAZ"/>
    <property type="match status" value="1"/>
</dbReference>
<dbReference type="PANTHER" id="PTHR34701:SF1">
    <property type="entry name" value="TRANSCRIPTIONAL REGULATOR MRAZ"/>
    <property type="match status" value="1"/>
</dbReference>
<keyword evidence="6 7" id="KW-0804">Transcription</keyword>
<comment type="subunit">
    <text evidence="7">Forms oligomers.</text>
</comment>
<dbReference type="GO" id="GO:0000976">
    <property type="term" value="F:transcription cis-regulatory region binding"/>
    <property type="evidence" value="ECO:0007669"/>
    <property type="project" value="TreeGrafter"/>
</dbReference>
<dbReference type="GO" id="GO:0005737">
    <property type="term" value="C:cytoplasm"/>
    <property type="evidence" value="ECO:0007669"/>
    <property type="project" value="UniProtKB-UniRule"/>
</dbReference>
<dbReference type="SUPFAM" id="SSF89447">
    <property type="entry name" value="AbrB/MazE/MraZ-like"/>
    <property type="match status" value="1"/>
</dbReference>
<dbReference type="PROSITE" id="PS51740">
    <property type="entry name" value="SPOVT_ABRB"/>
    <property type="match status" value="2"/>
</dbReference>